<dbReference type="Proteomes" id="UP000267096">
    <property type="component" value="Unassembled WGS sequence"/>
</dbReference>
<dbReference type="WBParaSite" id="ASIM_0000791001-mRNA-1">
    <property type="protein sequence ID" value="ASIM_0000791001-mRNA-1"/>
    <property type="gene ID" value="ASIM_0000791001"/>
</dbReference>
<keyword evidence="2" id="KW-1185">Reference proteome</keyword>
<protein>
    <submittedName>
        <fullName evidence="3">Probable GMP synthase [glutamine-hydrolyzing] (inferred by orthology to a C. elegans protein)</fullName>
    </submittedName>
</protein>
<dbReference type="OrthoDB" id="1724632at2759"/>
<sequence length="135" mass="14887">MLRHVMVIVTVESVPSTISPQAATATQTRSQLISSTTAKSGKLNVTTMEVDNDSNADLNVNRNKSSLINGNKIATSRRLRTNSKLEDACKQRVAILDFGAQFGKVIDRRIREKNVMSEMLPLDTKASDLISKGYY</sequence>
<proteinExistence type="predicted"/>
<evidence type="ECO:0000313" key="2">
    <source>
        <dbReference type="Proteomes" id="UP000267096"/>
    </source>
</evidence>
<evidence type="ECO:0000313" key="1">
    <source>
        <dbReference type="EMBL" id="VDK29753.1"/>
    </source>
</evidence>
<reference evidence="1 2" key="2">
    <citation type="submission" date="2018-11" db="EMBL/GenBank/DDBJ databases">
        <authorList>
            <consortium name="Pathogen Informatics"/>
        </authorList>
    </citation>
    <scope>NUCLEOTIDE SEQUENCE [LARGE SCALE GENOMIC DNA]</scope>
</reference>
<accession>A0A0M3JJT9</accession>
<gene>
    <name evidence="1" type="ORF">ASIM_LOCUS7669</name>
</gene>
<organism evidence="3">
    <name type="scientific">Anisakis simplex</name>
    <name type="common">Herring worm</name>
    <dbReference type="NCBI Taxonomy" id="6269"/>
    <lineage>
        <taxon>Eukaryota</taxon>
        <taxon>Metazoa</taxon>
        <taxon>Ecdysozoa</taxon>
        <taxon>Nematoda</taxon>
        <taxon>Chromadorea</taxon>
        <taxon>Rhabditida</taxon>
        <taxon>Spirurina</taxon>
        <taxon>Ascaridomorpha</taxon>
        <taxon>Ascaridoidea</taxon>
        <taxon>Anisakidae</taxon>
        <taxon>Anisakis</taxon>
        <taxon>Anisakis simplex complex</taxon>
    </lineage>
</organism>
<name>A0A0M3JJT9_ANISI</name>
<reference evidence="3" key="1">
    <citation type="submission" date="2017-02" db="UniProtKB">
        <authorList>
            <consortium name="WormBaseParasite"/>
        </authorList>
    </citation>
    <scope>IDENTIFICATION</scope>
</reference>
<evidence type="ECO:0000313" key="3">
    <source>
        <dbReference type="WBParaSite" id="ASIM_0000791001-mRNA-1"/>
    </source>
</evidence>
<dbReference type="AlphaFoldDB" id="A0A0M3JJT9"/>
<dbReference type="EMBL" id="UYRR01019093">
    <property type="protein sequence ID" value="VDK29753.1"/>
    <property type="molecule type" value="Genomic_DNA"/>
</dbReference>